<name>A0A0G0L7L2_9BACT</name>
<evidence type="ECO:0000313" key="3">
    <source>
        <dbReference type="Proteomes" id="UP000033934"/>
    </source>
</evidence>
<comment type="caution">
    <text evidence="2">The sequence shown here is derived from an EMBL/GenBank/DDBJ whole genome shotgun (WGS) entry which is preliminary data.</text>
</comment>
<feature type="domain" description="CYTH" evidence="1">
    <location>
        <begin position="1"/>
        <end position="106"/>
    </location>
</feature>
<dbReference type="PANTHER" id="PTHR21028:SF2">
    <property type="entry name" value="CYTH DOMAIN-CONTAINING PROTEIN"/>
    <property type="match status" value="1"/>
</dbReference>
<dbReference type="InterPro" id="IPR023577">
    <property type="entry name" value="CYTH_domain"/>
</dbReference>
<dbReference type="Pfam" id="PF01928">
    <property type="entry name" value="CYTH"/>
    <property type="match status" value="1"/>
</dbReference>
<dbReference type="EMBL" id="LBVO01000059">
    <property type="protein sequence ID" value="KKQ86997.1"/>
    <property type="molecule type" value="Genomic_DNA"/>
</dbReference>
<reference evidence="2 3" key="1">
    <citation type="journal article" date="2015" name="Nature">
        <title>rRNA introns, odd ribosomes, and small enigmatic genomes across a large radiation of phyla.</title>
        <authorList>
            <person name="Brown C.T."/>
            <person name="Hug L.A."/>
            <person name="Thomas B.C."/>
            <person name="Sharon I."/>
            <person name="Castelle C.J."/>
            <person name="Singh A."/>
            <person name="Wilkins M.J."/>
            <person name="Williams K.H."/>
            <person name="Banfield J.F."/>
        </authorList>
    </citation>
    <scope>NUCLEOTIDE SEQUENCE [LARGE SCALE GENOMIC DNA]</scope>
</reference>
<dbReference type="PANTHER" id="PTHR21028">
    <property type="entry name" value="SI:CH211-156B7.4"/>
    <property type="match status" value="1"/>
</dbReference>
<evidence type="ECO:0000259" key="1">
    <source>
        <dbReference type="PROSITE" id="PS51707"/>
    </source>
</evidence>
<dbReference type="PROSITE" id="PS51707">
    <property type="entry name" value="CYTH"/>
    <property type="match status" value="1"/>
</dbReference>
<proteinExistence type="predicted"/>
<gene>
    <name evidence="2" type="ORF">UT11_C0059G0008</name>
</gene>
<dbReference type="InterPro" id="IPR008173">
    <property type="entry name" value="Adenylyl_cyclase_CyaB"/>
</dbReference>
<dbReference type="AlphaFoldDB" id="A0A0G0L7L2"/>
<dbReference type="Gene3D" id="2.40.320.10">
    <property type="entry name" value="Hypothetical Protein Pfu-838710-001"/>
    <property type="match status" value="1"/>
</dbReference>
<dbReference type="SUPFAM" id="SSF55154">
    <property type="entry name" value="CYTH-like phosphatases"/>
    <property type="match status" value="1"/>
</dbReference>
<feature type="non-terminal residue" evidence="2">
    <location>
        <position position="1"/>
    </location>
</feature>
<evidence type="ECO:0000313" key="2">
    <source>
        <dbReference type="EMBL" id="KKQ86997.1"/>
    </source>
</evidence>
<accession>A0A0G0L7L2</accession>
<sequence>NAGNYTHCDEYETEISDLKTIEKIFKAIDIKSFAIVEKVRESFIYQKHFEISFDQVKNLGYFIEIEAMHDFGDPQKTRQKLDELARTLKIDPSKCELRGYPYMLMKRKRLI</sequence>
<dbReference type="InterPro" id="IPR033469">
    <property type="entry name" value="CYTH-like_dom_sf"/>
</dbReference>
<dbReference type="Proteomes" id="UP000033934">
    <property type="component" value="Unassembled WGS sequence"/>
</dbReference>
<organism evidence="2 3">
    <name type="scientific">Berkelbacteria bacterium GW2011_GWA2_38_9</name>
    <dbReference type="NCBI Taxonomy" id="1618334"/>
    <lineage>
        <taxon>Bacteria</taxon>
        <taxon>Candidatus Berkelbacteria</taxon>
    </lineage>
</organism>
<protein>
    <submittedName>
        <fullName evidence="2">Adenylate cyclase</fullName>
    </submittedName>
</protein>